<evidence type="ECO:0000256" key="2">
    <source>
        <dbReference type="SAM" id="SignalP"/>
    </source>
</evidence>
<keyword evidence="3" id="KW-0808">Transferase</keyword>
<dbReference type="PANTHER" id="PTHR47976:SF27">
    <property type="entry name" value="RECEPTOR-LIKE SERINE_THREONINE-PROTEIN KINASE"/>
    <property type="match status" value="1"/>
</dbReference>
<accession>A0A443P5L0</accession>
<dbReference type="Proteomes" id="UP000283530">
    <property type="component" value="Unassembled WGS sequence"/>
</dbReference>
<evidence type="ECO:0000313" key="3">
    <source>
        <dbReference type="EMBL" id="RWR86059.1"/>
    </source>
</evidence>
<evidence type="ECO:0000313" key="4">
    <source>
        <dbReference type="Proteomes" id="UP000283530"/>
    </source>
</evidence>
<proteinExistence type="predicted"/>
<dbReference type="InterPro" id="IPR051343">
    <property type="entry name" value="G-type_lectin_kinases/EP1-like"/>
</dbReference>
<gene>
    <name evidence="3" type="ORF">CKAN_01494100</name>
</gene>
<dbReference type="AlphaFoldDB" id="A0A443P5L0"/>
<keyword evidence="3" id="KW-0418">Kinase</keyword>
<dbReference type="STRING" id="337451.A0A443P5L0"/>
<keyword evidence="1 2" id="KW-0732">Signal</keyword>
<reference evidence="3 4" key="1">
    <citation type="journal article" date="2019" name="Nat. Plants">
        <title>Stout camphor tree genome fills gaps in understanding of flowering plant genome evolution.</title>
        <authorList>
            <person name="Chaw S.M."/>
            <person name="Liu Y.C."/>
            <person name="Wu Y.W."/>
            <person name="Wang H.Y."/>
            <person name="Lin C.I."/>
            <person name="Wu C.S."/>
            <person name="Ke H.M."/>
            <person name="Chang L.Y."/>
            <person name="Hsu C.Y."/>
            <person name="Yang H.T."/>
            <person name="Sudianto E."/>
            <person name="Hsu M.H."/>
            <person name="Wu K.P."/>
            <person name="Wang L.N."/>
            <person name="Leebens-Mack J.H."/>
            <person name="Tsai I.J."/>
        </authorList>
    </citation>
    <scope>NUCLEOTIDE SEQUENCE [LARGE SCALE GENOMIC DNA]</scope>
    <source>
        <strain evidence="4">cv. Chaw 1501</strain>
        <tissue evidence="3">Young leaves</tissue>
    </source>
</reference>
<name>A0A443P5L0_9MAGN</name>
<comment type="caution">
    <text evidence="3">The sequence shown here is derived from an EMBL/GenBank/DDBJ whole genome shotgun (WGS) entry which is preliminary data.</text>
</comment>
<evidence type="ECO:0000256" key="1">
    <source>
        <dbReference type="ARBA" id="ARBA00022729"/>
    </source>
</evidence>
<feature type="chain" id="PRO_5019101045" evidence="2">
    <location>
        <begin position="25"/>
        <end position="148"/>
    </location>
</feature>
<sequence length="148" mass="15738">MAPILLLFLSAIYASSLLLHPTHAIIPLGSSLSPTTKPASWVSPSGLFSFGFYKQGDGFAVVVWTANRDDPPVPTTSKLLLTNGGLLLGTPGSQDRTISGYISSTAASASLQNLYDFDSNIIWLTFDSPTDTILAGQKLEDTQLFSSI</sequence>
<keyword evidence="4" id="KW-1185">Reference proteome</keyword>
<organism evidence="3 4">
    <name type="scientific">Cinnamomum micranthum f. kanehirae</name>
    <dbReference type="NCBI Taxonomy" id="337451"/>
    <lineage>
        <taxon>Eukaryota</taxon>
        <taxon>Viridiplantae</taxon>
        <taxon>Streptophyta</taxon>
        <taxon>Embryophyta</taxon>
        <taxon>Tracheophyta</taxon>
        <taxon>Spermatophyta</taxon>
        <taxon>Magnoliopsida</taxon>
        <taxon>Magnoliidae</taxon>
        <taxon>Laurales</taxon>
        <taxon>Lauraceae</taxon>
        <taxon>Cinnamomum</taxon>
    </lineage>
</organism>
<dbReference type="EMBL" id="QPKB01000005">
    <property type="protein sequence ID" value="RWR86059.1"/>
    <property type="molecule type" value="Genomic_DNA"/>
</dbReference>
<dbReference type="GO" id="GO:0030246">
    <property type="term" value="F:carbohydrate binding"/>
    <property type="evidence" value="ECO:0007669"/>
    <property type="project" value="UniProtKB-KW"/>
</dbReference>
<dbReference type="InterPro" id="IPR036426">
    <property type="entry name" value="Bulb-type_lectin_dom_sf"/>
</dbReference>
<dbReference type="PANTHER" id="PTHR47976">
    <property type="entry name" value="G-TYPE LECTIN S-RECEPTOR-LIKE SERINE/THREONINE-PROTEIN KINASE SD2-5"/>
    <property type="match status" value="1"/>
</dbReference>
<keyword evidence="3" id="KW-0430">Lectin</keyword>
<dbReference type="GO" id="GO:0016301">
    <property type="term" value="F:kinase activity"/>
    <property type="evidence" value="ECO:0007669"/>
    <property type="project" value="UniProtKB-KW"/>
</dbReference>
<protein>
    <submittedName>
        <fullName evidence="3">G-type lectin S-receptor-like serine/threonine-protein kinase LECRK1</fullName>
    </submittedName>
</protein>
<dbReference type="OrthoDB" id="1733367at2759"/>
<feature type="signal peptide" evidence="2">
    <location>
        <begin position="1"/>
        <end position="24"/>
    </location>
</feature>
<dbReference type="SUPFAM" id="SSF51110">
    <property type="entry name" value="alpha-D-mannose-specific plant lectins"/>
    <property type="match status" value="1"/>
</dbReference>
<keyword evidence="3" id="KW-0675">Receptor</keyword>